<name>A0A834FC12_ORYME</name>
<evidence type="ECO:0000313" key="3">
    <source>
        <dbReference type="Proteomes" id="UP000646548"/>
    </source>
</evidence>
<dbReference type="AlphaFoldDB" id="A0A834FC12"/>
<reference evidence="2" key="1">
    <citation type="journal article" name="BMC Genomics">
        <title>Long-read sequencing and de novo genome assembly of marine medaka (Oryzias melastigma).</title>
        <authorList>
            <person name="Liang P."/>
            <person name="Saqib H.S.A."/>
            <person name="Ni X."/>
            <person name="Shen Y."/>
        </authorList>
    </citation>
    <scope>NUCLEOTIDE SEQUENCE</scope>
    <source>
        <strain evidence="2">Bigg-433</strain>
    </source>
</reference>
<feature type="compositionally biased region" description="Basic residues" evidence="1">
    <location>
        <begin position="67"/>
        <end position="78"/>
    </location>
</feature>
<feature type="region of interest" description="Disordered" evidence="1">
    <location>
        <begin position="37"/>
        <end position="78"/>
    </location>
</feature>
<dbReference type="EMBL" id="WKFB01000268">
    <property type="protein sequence ID" value="KAF6728976.1"/>
    <property type="molecule type" value="Genomic_DNA"/>
</dbReference>
<proteinExistence type="predicted"/>
<feature type="compositionally biased region" description="Basic and acidic residues" evidence="1">
    <location>
        <begin position="57"/>
        <end position="66"/>
    </location>
</feature>
<gene>
    <name evidence="2" type="ORF">FQA47_011568</name>
</gene>
<protein>
    <submittedName>
        <fullName evidence="2">Uncharacterized protein</fullName>
    </submittedName>
</protein>
<comment type="caution">
    <text evidence="2">The sequence shown here is derived from an EMBL/GenBank/DDBJ whole genome shotgun (WGS) entry which is preliminary data.</text>
</comment>
<organism evidence="2 3">
    <name type="scientific">Oryzias melastigma</name>
    <name type="common">Marine medaka</name>
    <dbReference type="NCBI Taxonomy" id="30732"/>
    <lineage>
        <taxon>Eukaryota</taxon>
        <taxon>Metazoa</taxon>
        <taxon>Chordata</taxon>
        <taxon>Craniata</taxon>
        <taxon>Vertebrata</taxon>
        <taxon>Euteleostomi</taxon>
        <taxon>Actinopterygii</taxon>
        <taxon>Neopterygii</taxon>
        <taxon>Teleostei</taxon>
        <taxon>Neoteleostei</taxon>
        <taxon>Acanthomorphata</taxon>
        <taxon>Ovalentaria</taxon>
        <taxon>Atherinomorphae</taxon>
        <taxon>Beloniformes</taxon>
        <taxon>Adrianichthyidae</taxon>
        <taxon>Oryziinae</taxon>
        <taxon>Oryzias</taxon>
    </lineage>
</organism>
<evidence type="ECO:0000313" key="2">
    <source>
        <dbReference type="EMBL" id="KAF6728976.1"/>
    </source>
</evidence>
<evidence type="ECO:0000256" key="1">
    <source>
        <dbReference type="SAM" id="MobiDB-lite"/>
    </source>
</evidence>
<sequence length="78" mass="8263">MEEVTVSPLEHLLSSGMQTPVLTTGGRRDSYRSAGLRKAAHCSGGGGVRMTASSSSEEQREGDRLHGAGRRAVVHTLE</sequence>
<accession>A0A834FC12</accession>
<dbReference type="Proteomes" id="UP000646548">
    <property type="component" value="Unassembled WGS sequence"/>
</dbReference>